<evidence type="ECO:0000256" key="7">
    <source>
        <dbReference type="ARBA" id="ARBA00023242"/>
    </source>
</evidence>
<gene>
    <name evidence="11" type="ORF">EJB05_17324</name>
</gene>
<dbReference type="GO" id="GO:0016787">
    <property type="term" value="F:hydrolase activity"/>
    <property type="evidence" value="ECO:0007669"/>
    <property type="project" value="UniProtKB-KW"/>
</dbReference>
<feature type="compositionally biased region" description="Polar residues" evidence="8">
    <location>
        <begin position="110"/>
        <end position="123"/>
    </location>
</feature>
<dbReference type="GO" id="GO:0005634">
    <property type="term" value="C:nucleus"/>
    <property type="evidence" value="ECO:0007669"/>
    <property type="project" value="UniProtKB-SubCell"/>
</dbReference>
<evidence type="ECO:0000256" key="2">
    <source>
        <dbReference type="ARBA" id="ARBA00004123"/>
    </source>
</evidence>
<dbReference type="Pfam" id="PF13359">
    <property type="entry name" value="DDE_Tnp_4"/>
    <property type="match status" value="1"/>
</dbReference>
<feature type="non-terminal residue" evidence="11">
    <location>
        <position position="1"/>
    </location>
</feature>
<dbReference type="EMBL" id="RWGY01000009">
    <property type="protein sequence ID" value="TVU35435.1"/>
    <property type="molecule type" value="Genomic_DNA"/>
</dbReference>
<evidence type="ECO:0000256" key="1">
    <source>
        <dbReference type="ARBA" id="ARBA00001968"/>
    </source>
</evidence>
<keyword evidence="7" id="KW-0539">Nucleus</keyword>
<feature type="domain" description="DDE Tnp4" evidence="9">
    <location>
        <begin position="276"/>
        <end position="436"/>
    </location>
</feature>
<keyword evidence="12" id="KW-1185">Reference proteome</keyword>
<evidence type="ECO:0000256" key="5">
    <source>
        <dbReference type="ARBA" id="ARBA00022723"/>
    </source>
</evidence>
<comment type="caution">
    <text evidence="11">The sequence shown here is derived from an EMBL/GenBank/DDBJ whole genome shotgun (WGS) entry which is preliminary data.</text>
</comment>
<dbReference type="InterPro" id="IPR045249">
    <property type="entry name" value="HARBI1-like"/>
</dbReference>
<keyword evidence="6" id="KW-0378">Hydrolase</keyword>
<dbReference type="Proteomes" id="UP000324897">
    <property type="component" value="Unassembled WGS sequence"/>
</dbReference>
<dbReference type="Gramene" id="TVU35435">
    <property type="protein sequence ID" value="TVU35435"/>
    <property type="gene ID" value="EJB05_17324"/>
</dbReference>
<evidence type="ECO:0000259" key="9">
    <source>
        <dbReference type="Pfam" id="PF13359"/>
    </source>
</evidence>
<evidence type="ECO:0000256" key="8">
    <source>
        <dbReference type="SAM" id="MobiDB-lite"/>
    </source>
</evidence>
<dbReference type="GO" id="GO:0004518">
    <property type="term" value="F:nuclease activity"/>
    <property type="evidence" value="ECO:0007669"/>
    <property type="project" value="UniProtKB-KW"/>
</dbReference>
<dbReference type="OrthoDB" id="678474at2759"/>
<dbReference type="Pfam" id="PF26138">
    <property type="entry name" value="DUF8040"/>
    <property type="match status" value="1"/>
</dbReference>
<evidence type="ECO:0000256" key="6">
    <source>
        <dbReference type="ARBA" id="ARBA00022801"/>
    </source>
</evidence>
<name>A0A5J9VHR7_9POAL</name>
<comment type="similarity">
    <text evidence="3">Belongs to the HARBI1 family.</text>
</comment>
<organism evidence="11 12">
    <name type="scientific">Eragrostis curvula</name>
    <name type="common">weeping love grass</name>
    <dbReference type="NCBI Taxonomy" id="38414"/>
    <lineage>
        <taxon>Eukaryota</taxon>
        <taxon>Viridiplantae</taxon>
        <taxon>Streptophyta</taxon>
        <taxon>Embryophyta</taxon>
        <taxon>Tracheophyta</taxon>
        <taxon>Spermatophyta</taxon>
        <taxon>Magnoliopsida</taxon>
        <taxon>Liliopsida</taxon>
        <taxon>Poales</taxon>
        <taxon>Poaceae</taxon>
        <taxon>PACMAD clade</taxon>
        <taxon>Chloridoideae</taxon>
        <taxon>Eragrostideae</taxon>
        <taxon>Eragrostidinae</taxon>
        <taxon>Eragrostis</taxon>
    </lineage>
</organism>
<dbReference type="GO" id="GO:0046872">
    <property type="term" value="F:metal ion binding"/>
    <property type="evidence" value="ECO:0007669"/>
    <property type="project" value="UniProtKB-KW"/>
</dbReference>
<sequence>MVGFYYCRLYYRLPQCKVGSSARYYRLNLRSPQLRSAFATLFGSKTVTGIFPATAFAARQNCSPLHRLLTQAPWRLLRTSAIALAEVPPPNPALRSAAPAAEEGSKHTNSKQLHSSACESTNPCRLRPERRRKRKRAITYAPMIDRDVERLRRLNRLYHGTEAHCISELRMRKVVFHRLCDELRSRGLLEETFHVSIEEQVAMFMHVVGQNWSTRSIGFEFMRSNETVSRYFHRVLDAFCILAQDLICIRSIDTHSKITSASGRFHPYFEGCIGALDGTHIPACVPFHMQDRFRGRKSFTSQNVLAAVDFNLRFIYVLAGWEGSAHDSYVLQDTLSRRNGLKIPEGTFFLADAGYAARPGILPPYRGTRYHLQEYRGTREPETPKELFNLRHSSLRTSVERAFGTFKNRFKIFGSQPFFTLKTQVKIVMACCALHNWILEDGPNEYVYDDVAWYTGLPRSIRNRSDMHQENVAWTNKRNEMAQKMWEDKVGAAV</sequence>
<evidence type="ECO:0000313" key="12">
    <source>
        <dbReference type="Proteomes" id="UP000324897"/>
    </source>
</evidence>
<dbReference type="InterPro" id="IPR027806">
    <property type="entry name" value="HARBI1_dom"/>
</dbReference>
<dbReference type="InterPro" id="IPR058353">
    <property type="entry name" value="DUF8040"/>
</dbReference>
<comment type="cofactor">
    <cofactor evidence="1">
        <name>a divalent metal cation</name>
        <dbReference type="ChEBI" id="CHEBI:60240"/>
    </cofactor>
</comment>
<evidence type="ECO:0000256" key="3">
    <source>
        <dbReference type="ARBA" id="ARBA00006958"/>
    </source>
</evidence>
<accession>A0A5J9VHR7</accession>
<evidence type="ECO:0000259" key="10">
    <source>
        <dbReference type="Pfam" id="PF26138"/>
    </source>
</evidence>
<dbReference type="PANTHER" id="PTHR22930">
    <property type="match status" value="1"/>
</dbReference>
<evidence type="ECO:0000256" key="4">
    <source>
        <dbReference type="ARBA" id="ARBA00022722"/>
    </source>
</evidence>
<dbReference type="AlphaFoldDB" id="A0A5J9VHR7"/>
<proteinExistence type="inferred from homology"/>
<protein>
    <submittedName>
        <fullName evidence="11">Uncharacterized protein</fullName>
    </submittedName>
</protein>
<keyword evidence="4" id="KW-0540">Nuclease</keyword>
<feature type="domain" description="DUF8040" evidence="10">
    <location>
        <begin position="154"/>
        <end position="240"/>
    </location>
</feature>
<dbReference type="PANTHER" id="PTHR22930:SF259">
    <property type="entry name" value="OS08G0106900 PROTEIN"/>
    <property type="match status" value="1"/>
</dbReference>
<reference evidence="11 12" key="1">
    <citation type="journal article" date="2019" name="Sci. Rep.">
        <title>A high-quality genome of Eragrostis curvula grass provides insights into Poaceae evolution and supports new strategies to enhance forage quality.</title>
        <authorList>
            <person name="Carballo J."/>
            <person name="Santos B.A.C.M."/>
            <person name="Zappacosta D."/>
            <person name="Garbus I."/>
            <person name="Selva J.P."/>
            <person name="Gallo C.A."/>
            <person name="Diaz A."/>
            <person name="Albertini E."/>
            <person name="Caccamo M."/>
            <person name="Echenique V."/>
        </authorList>
    </citation>
    <scope>NUCLEOTIDE SEQUENCE [LARGE SCALE GENOMIC DNA]</scope>
    <source>
        <strain evidence="12">cv. Victoria</strain>
        <tissue evidence="11">Leaf</tissue>
    </source>
</reference>
<feature type="region of interest" description="Disordered" evidence="8">
    <location>
        <begin position="93"/>
        <end position="132"/>
    </location>
</feature>
<evidence type="ECO:0000313" key="11">
    <source>
        <dbReference type="EMBL" id="TVU35435.1"/>
    </source>
</evidence>
<comment type="subcellular location">
    <subcellularLocation>
        <location evidence="2">Nucleus</location>
    </subcellularLocation>
</comment>
<keyword evidence="5" id="KW-0479">Metal-binding</keyword>